<dbReference type="Gene3D" id="3.90.520.10">
    <property type="entry name" value="SMAD MH1 domain"/>
    <property type="match status" value="1"/>
</dbReference>
<keyword evidence="8" id="KW-1185">Reference proteome</keyword>
<dbReference type="GO" id="GO:0006357">
    <property type="term" value="P:regulation of transcription by RNA polymerase II"/>
    <property type="evidence" value="ECO:0007669"/>
    <property type="project" value="TreeGrafter"/>
</dbReference>
<dbReference type="GO" id="GO:0009653">
    <property type="term" value="P:anatomical structure morphogenesis"/>
    <property type="evidence" value="ECO:0007669"/>
    <property type="project" value="TreeGrafter"/>
</dbReference>
<dbReference type="InterPro" id="IPR003619">
    <property type="entry name" value="MAD_homology1_Dwarfin-type"/>
</dbReference>
<dbReference type="SMART" id="SM00523">
    <property type="entry name" value="DWA"/>
    <property type="match status" value="1"/>
</dbReference>
<feature type="compositionally biased region" description="Basic residues" evidence="5">
    <location>
        <begin position="32"/>
        <end position="42"/>
    </location>
</feature>
<proteinExistence type="predicted"/>
<sequence>MASGRAACDCGPPAPRSARTTAAAPAGASWARAKRERRAARRTRHLPLNAVFIIDGDSCRRRGEFSSRNDRLPGSGRATHTTPAGRRRPAAPRAPSKSRMKPARSYTTHVTRLSQSMACSILIAVELGVERYATWKESSDSFVRDRSCFVRPPVSGDVIVEPASCRAAAARTAPVAERAYGSALNPEEVGPLPPTTTTRQAGEVEEGDGGGGGGAGEGGIVECFCAARLCLSPDESGPHALDCPCFMFRFRRTNLVKRLWKARVTNQHEGQCSDEASDDAVAAAAADELELKSVAHSLLKRLKEKQLGVLIQAVESRGGDTTECLLLPRGDLHLGRRSVAPHVLCCRIWRWPDLQADYLLKRMPCCTAAGDPSSVCCNPYHWSRLNLPGMFPLYTLVTCPSVVVSPASNDAGGRCVLFAFYAITPIACVHTSSPLHLSSRSCPTPGSGGEQTN</sequence>
<feature type="domain" description="MH1" evidence="6">
    <location>
        <begin position="254"/>
        <end position="391"/>
    </location>
</feature>
<feature type="region of interest" description="Disordered" evidence="5">
    <location>
        <begin position="1"/>
        <end position="42"/>
    </location>
</feature>
<dbReference type="GO" id="GO:0060395">
    <property type="term" value="P:SMAD protein signal transduction"/>
    <property type="evidence" value="ECO:0007669"/>
    <property type="project" value="TreeGrafter"/>
</dbReference>
<dbReference type="GO" id="GO:0070411">
    <property type="term" value="F:I-SMAD binding"/>
    <property type="evidence" value="ECO:0007669"/>
    <property type="project" value="TreeGrafter"/>
</dbReference>
<dbReference type="SUPFAM" id="SSF56366">
    <property type="entry name" value="SMAD MH1 domain"/>
    <property type="match status" value="1"/>
</dbReference>
<dbReference type="EMBL" id="JAODUO010000974">
    <property type="protein sequence ID" value="KAK2172289.1"/>
    <property type="molecule type" value="Genomic_DNA"/>
</dbReference>
<comment type="subcellular location">
    <subcellularLocation>
        <location evidence="1">Nucleus</location>
    </subcellularLocation>
</comment>
<feature type="region of interest" description="Disordered" evidence="5">
    <location>
        <begin position="184"/>
        <end position="213"/>
    </location>
</feature>
<keyword evidence="2" id="KW-0805">Transcription regulation</keyword>
<dbReference type="GO" id="GO:0140416">
    <property type="term" value="F:transcription regulator inhibitor activity"/>
    <property type="evidence" value="ECO:0007669"/>
    <property type="project" value="TreeGrafter"/>
</dbReference>
<feature type="compositionally biased region" description="Basic residues" evidence="5">
    <location>
        <begin position="85"/>
        <end position="102"/>
    </location>
</feature>
<accession>A0AAD9KJE1</accession>
<dbReference type="AlphaFoldDB" id="A0AAD9KJE1"/>
<dbReference type="PANTHER" id="PTHR13703">
    <property type="entry name" value="SMAD"/>
    <property type="match status" value="1"/>
</dbReference>
<reference evidence="7" key="1">
    <citation type="journal article" date="2023" name="Mol. Biol. Evol.">
        <title>Third-Generation Sequencing Reveals the Adaptive Role of the Epigenome in Three Deep-Sea Polychaetes.</title>
        <authorList>
            <person name="Perez M."/>
            <person name="Aroh O."/>
            <person name="Sun Y."/>
            <person name="Lan Y."/>
            <person name="Juniper S.K."/>
            <person name="Young C.R."/>
            <person name="Angers B."/>
            <person name="Qian P.Y."/>
        </authorList>
    </citation>
    <scope>NUCLEOTIDE SEQUENCE</scope>
    <source>
        <strain evidence="7">R07B-5</strain>
    </source>
</reference>
<organism evidence="7 8">
    <name type="scientific">Ridgeia piscesae</name>
    <name type="common">Tubeworm</name>
    <dbReference type="NCBI Taxonomy" id="27915"/>
    <lineage>
        <taxon>Eukaryota</taxon>
        <taxon>Metazoa</taxon>
        <taxon>Spiralia</taxon>
        <taxon>Lophotrochozoa</taxon>
        <taxon>Annelida</taxon>
        <taxon>Polychaeta</taxon>
        <taxon>Sedentaria</taxon>
        <taxon>Canalipalpata</taxon>
        <taxon>Sabellida</taxon>
        <taxon>Siboglinidae</taxon>
        <taxon>Ridgeia</taxon>
    </lineage>
</organism>
<evidence type="ECO:0000259" key="6">
    <source>
        <dbReference type="PROSITE" id="PS51075"/>
    </source>
</evidence>
<evidence type="ECO:0000313" key="7">
    <source>
        <dbReference type="EMBL" id="KAK2172289.1"/>
    </source>
</evidence>
<name>A0AAD9KJE1_RIDPI</name>
<dbReference type="GO" id="GO:0030154">
    <property type="term" value="P:cell differentiation"/>
    <property type="evidence" value="ECO:0007669"/>
    <property type="project" value="TreeGrafter"/>
</dbReference>
<dbReference type="Proteomes" id="UP001209878">
    <property type="component" value="Unassembled WGS sequence"/>
</dbReference>
<evidence type="ECO:0000256" key="1">
    <source>
        <dbReference type="ARBA" id="ARBA00004123"/>
    </source>
</evidence>
<feature type="compositionally biased region" description="Low complexity" evidence="5">
    <location>
        <begin position="16"/>
        <end position="31"/>
    </location>
</feature>
<gene>
    <name evidence="7" type="ORF">NP493_973g00008</name>
</gene>
<evidence type="ECO:0000256" key="2">
    <source>
        <dbReference type="ARBA" id="ARBA00023015"/>
    </source>
</evidence>
<evidence type="ECO:0000256" key="4">
    <source>
        <dbReference type="ARBA" id="ARBA00023242"/>
    </source>
</evidence>
<dbReference type="PANTHER" id="PTHR13703:SF54">
    <property type="entry name" value="MOTHERS AGAINST DECAPENTAPLEGIC HOMOLOG"/>
    <property type="match status" value="1"/>
</dbReference>
<keyword evidence="4" id="KW-0539">Nucleus</keyword>
<feature type="region of interest" description="Disordered" evidence="5">
    <location>
        <begin position="63"/>
        <end position="108"/>
    </location>
</feature>
<evidence type="ECO:0000256" key="5">
    <source>
        <dbReference type="SAM" id="MobiDB-lite"/>
    </source>
</evidence>
<dbReference type="Pfam" id="PF03165">
    <property type="entry name" value="MH1"/>
    <property type="match status" value="1"/>
</dbReference>
<dbReference type="InterPro" id="IPR036578">
    <property type="entry name" value="SMAD_MH1_sf"/>
</dbReference>
<keyword evidence="3" id="KW-0804">Transcription</keyword>
<dbReference type="GO" id="GO:0071144">
    <property type="term" value="C:heteromeric SMAD protein complex"/>
    <property type="evidence" value="ECO:0007669"/>
    <property type="project" value="TreeGrafter"/>
</dbReference>
<protein>
    <recommendedName>
        <fullName evidence="6">MH1 domain-containing protein</fullName>
    </recommendedName>
</protein>
<dbReference type="CDD" id="cd10489">
    <property type="entry name" value="MH1_SMAD_6_7"/>
    <property type="match status" value="1"/>
</dbReference>
<dbReference type="InterPro" id="IPR013790">
    <property type="entry name" value="Dwarfin"/>
</dbReference>
<comment type="caution">
    <text evidence="7">The sequence shown here is derived from an EMBL/GenBank/DDBJ whole genome shotgun (WGS) entry which is preliminary data.</text>
</comment>
<evidence type="ECO:0000313" key="8">
    <source>
        <dbReference type="Proteomes" id="UP001209878"/>
    </source>
</evidence>
<dbReference type="PROSITE" id="PS51075">
    <property type="entry name" value="MH1"/>
    <property type="match status" value="1"/>
</dbReference>
<evidence type="ECO:0000256" key="3">
    <source>
        <dbReference type="ARBA" id="ARBA00023163"/>
    </source>
</evidence>
<dbReference type="InterPro" id="IPR013019">
    <property type="entry name" value="MAD_homology_MH1"/>
</dbReference>